<feature type="active site" description="Proton donor" evidence="11">
    <location>
        <position position="119"/>
    </location>
</feature>
<dbReference type="PANTHER" id="PTHR11742:SF101">
    <property type="entry name" value="MANNOSYL-OLIGOSACCHARIDE ALPHA-1,2-MANNOSIDASE 1B"/>
    <property type="match status" value="1"/>
</dbReference>
<dbReference type="AlphaFoldDB" id="A0A9P8RKC7"/>
<evidence type="ECO:0000313" key="17">
    <source>
        <dbReference type="Proteomes" id="UP000758603"/>
    </source>
</evidence>
<evidence type="ECO:0000256" key="11">
    <source>
        <dbReference type="PIRSR" id="PIRSR601382-1"/>
    </source>
</evidence>
<dbReference type="GO" id="GO:0036503">
    <property type="term" value="P:ERAD pathway"/>
    <property type="evidence" value="ECO:0007669"/>
    <property type="project" value="UniProtKB-ARBA"/>
</dbReference>
<protein>
    <recommendedName>
        <fullName evidence="14">alpha-1,2-Mannosidase</fullName>
        <ecNumber evidence="14">3.2.1.-</ecNumber>
    </recommendedName>
</protein>
<dbReference type="GeneID" id="70132537"/>
<dbReference type="RefSeq" id="XP_045953986.1">
    <property type="nucleotide sequence ID" value="XM_046103645.1"/>
</dbReference>
<evidence type="ECO:0000256" key="12">
    <source>
        <dbReference type="PIRSR" id="PIRSR601382-2"/>
    </source>
</evidence>
<evidence type="ECO:0000256" key="2">
    <source>
        <dbReference type="ARBA" id="ARBA00004922"/>
    </source>
</evidence>
<dbReference type="PANTHER" id="PTHR11742">
    <property type="entry name" value="MANNOSYL-OLIGOSACCHARIDE ALPHA-1,2-MANNOSIDASE-RELATED"/>
    <property type="match status" value="1"/>
</dbReference>
<evidence type="ECO:0000256" key="7">
    <source>
        <dbReference type="ARBA" id="ARBA00023180"/>
    </source>
</evidence>
<dbReference type="FunFam" id="1.50.10.10:FF:000047">
    <property type="entry name" value="Mannosyl-oligosaccharide alpha-1,2-mannosidase"/>
    <property type="match status" value="1"/>
</dbReference>
<dbReference type="GO" id="GO:0005783">
    <property type="term" value="C:endoplasmic reticulum"/>
    <property type="evidence" value="ECO:0007669"/>
    <property type="project" value="TreeGrafter"/>
</dbReference>
<dbReference type="GO" id="GO:0004571">
    <property type="term" value="F:mannosyl-oligosaccharide 1,2-alpha-mannosidase activity"/>
    <property type="evidence" value="ECO:0007669"/>
    <property type="project" value="UniProtKB-EC"/>
</dbReference>
<evidence type="ECO:0000256" key="3">
    <source>
        <dbReference type="ARBA" id="ARBA00007658"/>
    </source>
</evidence>
<dbReference type="Gene3D" id="1.50.10.10">
    <property type="match status" value="1"/>
</dbReference>
<feature type="chain" id="PRO_5040451571" description="alpha-1,2-Mannosidase" evidence="15">
    <location>
        <begin position="20"/>
        <end position="521"/>
    </location>
</feature>
<dbReference type="OrthoDB" id="8118055at2759"/>
<evidence type="ECO:0000256" key="15">
    <source>
        <dbReference type="SAM" id="SignalP"/>
    </source>
</evidence>
<evidence type="ECO:0000256" key="1">
    <source>
        <dbReference type="ARBA" id="ARBA00001913"/>
    </source>
</evidence>
<comment type="catalytic activity">
    <reaction evidence="9">
        <text>N(4)-(alpha-D-Man-(1-&gt;2)-alpha-D-Man-(1-&gt;2)-alpha-D-Man-(1-&gt;3)-[alpha-D-Man-(1-&gt;3)-[alpha-D-Man-(1-&gt;2)-alpha-D-Man-(1-&gt;6)]-alpha-D-Man-(1-&gt;6)]-beta-D-Man-(1-&gt;4)-beta-D-GlcNAc-(1-&gt;4)-beta-D-GlcNAc)-L-asparaginyl-[protein] (N-glucan mannose isomer 8A1,2,3B1,3) + 3 H2O = N(4)-(alpha-D-Man-(1-&gt;3)-[alpha-D-Man-(1-&gt;3)-[alpha-D-Man-(1-&gt;6)]-alpha-D-Man-(1-&gt;6)]-beta-D-Man-(1-&gt;4)-beta-D-GlcNAc-(1-&gt;4)-beta-D-GlcNAc)-L-asparaginyl-[protein] (N-glucan mannose isomer 5A1,2) + 3 beta-D-mannose</text>
        <dbReference type="Rhea" id="RHEA:56028"/>
        <dbReference type="Rhea" id="RHEA-COMP:14358"/>
        <dbReference type="Rhea" id="RHEA-COMP:14367"/>
        <dbReference type="ChEBI" id="CHEBI:15377"/>
        <dbReference type="ChEBI" id="CHEBI:28563"/>
        <dbReference type="ChEBI" id="CHEBI:59087"/>
        <dbReference type="ChEBI" id="CHEBI:60628"/>
        <dbReference type="EC" id="3.2.1.113"/>
    </reaction>
</comment>
<feature type="signal peptide" evidence="15">
    <location>
        <begin position="1"/>
        <end position="19"/>
    </location>
</feature>
<keyword evidence="4 15" id="KW-0732">Signal</keyword>
<evidence type="ECO:0000256" key="10">
    <source>
        <dbReference type="ARBA" id="ARBA00048605"/>
    </source>
</evidence>
<dbReference type="Proteomes" id="UP000758603">
    <property type="component" value="Unassembled WGS sequence"/>
</dbReference>
<feature type="active site" evidence="11">
    <location>
        <position position="265"/>
    </location>
</feature>
<comment type="caution">
    <text evidence="16">The sequence shown here is derived from an EMBL/GenBank/DDBJ whole genome shotgun (WGS) entry which is preliminary data.</text>
</comment>
<comment type="similarity">
    <text evidence="3 14">Belongs to the glycosyl hydrolase 47 family.</text>
</comment>
<evidence type="ECO:0000313" key="16">
    <source>
        <dbReference type="EMBL" id="KAH6647474.1"/>
    </source>
</evidence>
<keyword evidence="12" id="KW-0106">Calcium</keyword>
<organism evidence="16 17">
    <name type="scientific">Truncatella angustata</name>
    <dbReference type="NCBI Taxonomy" id="152316"/>
    <lineage>
        <taxon>Eukaryota</taxon>
        <taxon>Fungi</taxon>
        <taxon>Dikarya</taxon>
        <taxon>Ascomycota</taxon>
        <taxon>Pezizomycotina</taxon>
        <taxon>Sordariomycetes</taxon>
        <taxon>Xylariomycetidae</taxon>
        <taxon>Amphisphaeriales</taxon>
        <taxon>Sporocadaceae</taxon>
        <taxon>Truncatella</taxon>
    </lineage>
</organism>
<keyword evidence="7" id="KW-0325">Glycoprotein</keyword>
<comment type="cofactor">
    <cofactor evidence="1 12">
        <name>Ca(2+)</name>
        <dbReference type="ChEBI" id="CHEBI:29108"/>
    </cofactor>
</comment>
<dbReference type="GO" id="GO:0005509">
    <property type="term" value="F:calcium ion binding"/>
    <property type="evidence" value="ECO:0007669"/>
    <property type="project" value="InterPro"/>
</dbReference>
<keyword evidence="8 14" id="KW-0326">Glycosidase</keyword>
<dbReference type="GO" id="GO:0005975">
    <property type="term" value="P:carbohydrate metabolic process"/>
    <property type="evidence" value="ECO:0007669"/>
    <property type="project" value="InterPro"/>
</dbReference>
<sequence length="521" mass="56829">MVSFKQAIATLASVAHVLAAPATPGTADYIAHPERAAAIQEAFDRAWAGYYTYAFPHDALAPLSESYLDGFGGWGASAVDALSTALIIGDKKVVNQILDYIPDIDFSTANYTGSISLFETTIRYLGGLISGYDLLSGPLKDLADDEAKVSALLEQAVKLADLLSVAFDTPSGIPINDLDWQPPRPQNDTTNGIATIGTLVLEWTRLSDITGNKTYAELSQKGEAYLLDPQPKNIGEPFPGLLGTYLDVTNGSFVTSSGSWGGGDDSFYEYLIKMYLYDTERFGDYKERWVVAVDSSIKYLTSHPSSRPELTFLAAWSNSTSLRYVSQHLACFNGGNFILGGLTLSRQDYIDFGLLLVDGCHDTYVETATGLGPEVFAWQDSVTNSSSNTAAPADQADFYKDAGFWISSSAYVLRPEVIESFYYAWRATGDSKYQDWAWSAFLAINKTCSVGDIGFAGVSDVNSPDGGQKYDEQESFFFAEVLKYAYLIQAEEAEWQVSADKHNTWVFNTEAHPFKVAGSAA</sequence>
<dbReference type="Pfam" id="PF01532">
    <property type="entry name" value="Glyco_hydro_47"/>
    <property type="match status" value="1"/>
</dbReference>
<feature type="binding site" evidence="12">
    <location>
        <position position="509"/>
    </location>
    <ligand>
        <name>Ca(2+)</name>
        <dbReference type="ChEBI" id="CHEBI:29108"/>
    </ligand>
</feature>
<evidence type="ECO:0000256" key="6">
    <source>
        <dbReference type="ARBA" id="ARBA00023157"/>
    </source>
</evidence>
<dbReference type="InterPro" id="IPR012341">
    <property type="entry name" value="6hp_glycosidase-like_sf"/>
</dbReference>
<dbReference type="InterPro" id="IPR050749">
    <property type="entry name" value="Glycosyl_Hydrolase_47"/>
</dbReference>
<keyword evidence="12" id="KW-0479">Metal-binding</keyword>
<dbReference type="SUPFAM" id="SSF48225">
    <property type="entry name" value="Seven-hairpin glycosidases"/>
    <property type="match status" value="1"/>
</dbReference>
<dbReference type="EC" id="3.2.1.-" evidence="14"/>
<dbReference type="GO" id="GO:0016020">
    <property type="term" value="C:membrane"/>
    <property type="evidence" value="ECO:0007669"/>
    <property type="project" value="InterPro"/>
</dbReference>
<reference evidence="16" key="1">
    <citation type="journal article" date="2021" name="Nat. Commun.">
        <title>Genetic determinants of endophytism in the Arabidopsis root mycobiome.</title>
        <authorList>
            <person name="Mesny F."/>
            <person name="Miyauchi S."/>
            <person name="Thiergart T."/>
            <person name="Pickel B."/>
            <person name="Atanasova L."/>
            <person name="Karlsson M."/>
            <person name="Huettel B."/>
            <person name="Barry K.W."/>
            <person name="Haridas S."/>
            <person name="Chen C."/>
            <person name="Bauer D."/>
            <person name="Andreopoulos W."/>
            <person name="Pangilinan J."/>
            <person name="LaButti K."/>
            <person name="Riley R."/>
            <person name="Lipzen A."/>
            <person name="Clum A."/>
            <person name="Drula E."/>
            <person name="Henrissat B."/>
            <person name="Kohler A."/>
            <person name="Grigoriev I.V."/>
            <person name="Martin F.M."/>
            <person name="Hacquard S."/>
        </authorList>
    </citation>
    <scope>NUCLEOTIDE SEQUENCE</scope>
    <source>
        <strain evidence="16">MPI-SDFR-AT-0073</strain>
    </source>
</reference>
<evidence type="ECO:0000256" key="4">
    <source>
        <dbReference type="ARBA" id="ARBA00022729"/>
    </source>
</evidence>
<feature type="active site" evidence="11">
    <location>
        <position position="416"/>
    </location>
</feature>
<dbReference type="PRINTS" id="PR00747">
    <property type="entry name" value="GLYHDRLASE47"/>
</dbReference>
<feature type="disulfide bond" evidence="13">
    <location>
        <begin position="331"/>
        <end position="360"/>
    </location>
</feature>
<accession>A0A9P8RKC7</accession>
<dbReference type="InterPro" id="IPR036026">
    <property type="entry name" value="Seven-hairpin_glycosidases"/>
</dbReference>
<name>A0A9P8RKC7_9PEZI</name>
<keyword evidence="6 13" id="KW-1015">Disulfide bond</keyword>
<dbReference type="InterPro" id="IPR001382">
    <property type="entry name" value="Glyco_hydro_47"/>
</dbReference>
<feature type="active site" description="Proton donor" evidence="11">
    <location>
        <position position="374"/>
    </location>
</feature>
<keyword evidence="17" id="KW-1185">Reference proteome</keyword>
<evidence type="ECO:0000256" key="8">
    <source>
        <dbReference type="ARBA" id="ARBA00023295"/>
    </source>
</evidence>
<comment type="catalytic activity">
    <reaction evidence="10">
        <text>N(4)-(alpha-D-Man-(1-&gt;2)-alpha-D-Man-(1-&gt;2)-alpha-D-Man-(1-&gt;3)-[alpha-D-Man-(1-&gt;2)-alpha-D-Man-(1-&gt;3)-[alpha-D-Man-(1-&gt;2)-alpha-D-Man-(1-&gt;6)]-alpha-D-Man-(1-&gt;6)]-beta-D-Man-(1-&gt;4)-beta-D-GlcNAc-(1-&gt;4)-beta-D-GlcNAc)-L-asparaginyl-[protein] (N-glucan mannose isomer 9A1,2,3B1,2,3) + 4 H2O = N(4)-(alpha-D-Man-(1-&gt;3)-[alpha-D-Man-(1-&gt;3)-[alpha-D-Man-(1-&gt;6)]-alpha-D-Man-(1-&gt;6)]-beta-D-Man-(1-&gt;4)-beta-D-GlcNAc-(1-&gt;4)-beta-D-GlcNAc)-L-asparaginyl-[protein] (N-glucan mannose isomer 5A1,2) + 4 beta-D-mannose</text>
        <dbReference type="Rhea" id="RHEA:56008"/>
        <dbReference type="Rhea" id="RHEA-COMP:14356"/>
        <dbReference type="Rhea" id="RHEA-COMP:14367"/>
        <dbReference type="ChEBI" id="CHEBI:15377"/>
        <dbReference type="ChEBI" id="CHEBI:28563"/>
        <dbReference type="ChEBI" id="CHEBI:59087"/>
        <dbReference type="ChEBI" id="CHEBI:139493"/>
        <dbReference type="EC" id="3.2.1.113"/>
    </reaction>
</comment>
<evidence type="ECO:0000256" key="5">
    <source>
        <dbReference type="ARBA" id="ARBA00022801"/>
    </source>
</evidence>
<gene>
    <name evidence="16" type="ORF">BKA67DRAFT_577571</name>
</gene>
<proteinExistence type="inferred from homology"/>
<comment type="pathway">
    <text evidence="2">Protein modification; protein glycosylation.</text>
</comment>
<dbReference type="EMBL" id="JAGPXC010000008">
    <property type="protein sequence ID" value="KAH6647474.1"/>
    <property type="molecule type" value="Genomic_DNA"/>
</dbReference>
<evidence type="ECO:0000256" key="13">
    <source>
        <dbReference type="PIRSR" id="PIRSR601382-3"/>
    </source>
</evidence>
<evidence type="ECO:0000256" key="9">
    <source>
        <dbReference type="ARBA" id="ARBA00047669"/>
    </source>
</evidence>
<keyword evidence="5 14" id="KW-0378">Hydrolase</keyword>
<evidence type="ECO:0000256" key="14">
    <source>
        <dbReference type="RuleBase" id="RU361193"/>
    </source>
</evidence>